<proteinExistence type="predicted"/>
<dbReference type="OrthoDB" id="3813297at2"/>
<accession>A0A2W2DVR0</accession>
<evidence type="ECO:0000313" key="1">
    <source>
        <dbReference type="EMBL" id="PZG14271.1"/>
    </source>
</evidence>
<organism evidence="1 2">
    <name type="scientific">Nonomuraea aridisoli</name>
    <dbReference type="NCBI Taxonomy" id="2070368"/>
    <lineage>
        <taxon>Bacteria</taxon>
        <taxon>Bacillati</taxon>
        <taxon>Actinomycetota</taxon>
        <taxon>Actinomycetes</taxon>
        <taxon>Streptosporangiales</taxon>
        <taxon>Streptosporangiaceae</taxon>
        <taxon>Nonomuraea</taxon>
    </lineage>
</organism>
<protein>
    <submittedName>
        <fullName evidence="1">Alcohol dehydrogenase</fullName>
    </submittedName>
</protein>
<dbReference type="Proteomes" id="UP000249304">
    <property type="component" value="Unassembled WGS sequence"/>
</dbReference>
<dbReference type="Gene3D" id="3.90.180.10">
    <property type="entry name" value="Medium-chain alcohol dehydrogenases, catalytic domain"/>
    <property type="match status" value="1"/>
</dbReference>
<dbReference type="Gene3D" id="3.40.50.720">
    <property type="entry name" value="NAD(P)-binding Rossmann-like Domain"/>
    <property type="match status" value="1"/>
</dbReference>
<evidence type="ECO:0000313" key="2">
    <source>
        <dbReference type="Proteomes" id="UP000249304"/>
    </source>
</evidence>
<dbReference type="RefSeq" id="WP_146615741.1">
    <property type="nucleotide sequence ID" value="NZ_POUD01000132.1"/>
</dbReference>
<dbReference type="EMBL" id="POUD01000132">
    <property type="protein sequence ID" value="PZG14271.1"/>
    <property type="molecule type" value="Genomic_DNA"/>
</dbReference>
<keyword evidence="2" id="KW-1185">Reference proteome</keyword>
<dbReference type="Pfam" id="PF13602">
    <property type="entry name" value="ADH_zinc_N_2"/>
    <property type="match status" value="1"/>
</dbReference>
<sequence length="106" mass="11046">PVLVAAWGLLKPGGNLQSVGWAAGEAAVFPPNSTFALGAARTLSSFGDVAAPGADLAHLLALVAAGELDVEIGWRGPWEHLEQAREAQLDRTVTGKVVLEVTHRRA</sequence>
<dbReference type="AlphaFoldDB" id="A0A2W2DVR0"/>
<reference evidence="1 2" key="1">
    <citation type="submission" date="2018-01" db="EMBL/GenBank/DDBJ databases">
        <title>Draft genome sequence of Nonomuraea sp. KC333.</title>
        <authorList>
            <person name="Sahin N."/>
            <person name="Saygin H."/>
            <person name="Ay H."/>
        </authorList>
    </citation>
    <scope>NUCLEOTIDE SEQUENCE [LARGE SCALE GENOMIC DNA]</scope>
    <source>
        <strain evidence="1 2">KC333</strain>
    </source>
</reference>
<name>A0A2W2DVR0_9ACTN</name>
<feature type="non-terminal residue" evidence="1">
    <location>
        <position position="1"/>
    </location>
</feature>
<gene>
    <name evidence="1" type="ORF">C1J01_27320</name>
</gene>
<comment type="caution">
    <text evidence="1">The sequence shown here is derived from an EMBL/GenBank/DDBJ whole genome shotgun (WGS) entry which is preliminary data.</text>
</comment>